<dbReference type="InterPro" id="IPR020568">
    <property type="entry name" value="Ribosomal_Su5_D2-typ_SF"/>
</dbReference>
<evidence type="ECO:0000256" key="11">
    <source>
        <dbReference type="ARBA" id="ARBA00035156"/>
    </source>
</evidence>
<evidence type="ECO:0000256" key="10">
    <source>
        <dbReference type="ARBA" id="ARBA00023274"/>
    </source>
</evidence>
<protein>
    <recommendedName>
        <fullName evidence="11">Small ribosomal subunit protein uS5c</fullName>
    </recommendedName>
    <alternativeName>
        <fullName evidence="12">30S ribosomal protein S5, chloroplastic</fullName>
    </alternativeName>
</protein>
<dbReference type="HAMAP" id="MF_01307_B">
    <property type="entry name" value="Ribosomal_uS5_B"/>
    <property type="match status" value="1"/>
</dbReference>
<feature type="domain" description="TF-B3" evidence="15">
    <location>
        <begin position="284"/>
        <end position="384"/>
    </location>
</feature>
<dbReference type="SUPFAM" id="SSF101936">
    <property type="entry name" value="DNA-binding pseudobarrel domain"/>
    <property type="match status" value="1"/>
</dbReference>
<dbReference type="Gene3D" id="3.30.160.20">
    <property type="match status" value="1"/>
</dbReference>
<evidence type="ECO:0000256" key="1">
    <source>
        <dbReference type="ARBA" id="ARBA00004123"/>
    </source>
</evidence>
<dbReference type="Pfam" id="PF00333">
    <property type="entry name" value="Ribosomal_S5"/>
    <property type="match status" value="1"/>
</dbReference>
<dbReference type="InterPro" id="IPR005324">
    <property type="entry name" value="Ribosomal_uS5_C"/>
</dbReference>
<dbReference type="OrthoDB" id="757982at2759"/>
<evidence type="ECO:0000256" key="3">
    <source>
        <dbReference type="ARBA" id="ARBA00022730"/>
    </source>
</evidence>
<dbReference type="GO" id="GO:0019843">
    <property type="term" value="F:rRNA binding"/>
    <property type="evidence" value="ECO:0007669"/>
    <property type="project" value="UniProtKB-KW"/>
</dbReference>
<comment type="subcellular location">
    <subcellularLocation>
        <location evidence="1">Nucleus</location>
    </subcellularLocation>
</comment>
<dbReference type="SUPFAM" id="SSF54211">
    <property type="entry name" value="Ribosomal protein S5 domain 2-like"/>
    <property type="match status" value="1"/>
</dbReference>
<evidence type="ECO:0000313" key="18">
    <source>
        <dbReference type="Proteomes" id="UP000239757"/>
    </source>
</evidence>
<dbReference type="AlphaFoldDB" id="A0A2P5X772"/>
<dbReference type="CDD" id="cd10017">
    <property type="entry name" value="B3_DNA"/>
    <property type="match status" value="1"/>
</dbReference>
<reference evidence="17 18" key="1">
    <citation type="submission" date="2015-01" db="EMBL/GenBank/DDBJ databases">
        <title>Genome of allotetraploid Gossypium barbadense reveals genomic plasticity and fiber elongation in cotton evolution.</title>
        <authorList>
            <person name="Chen X."/>
            <person name="Liu X."/>
            <person name="Zhao B."/>
            <person name="Zheng H."/>
            <person name="Hu Y."/>
            <person name="Lu G."/>
            <person name="Yang C."/>
            <person name="Chen J."/>
            <person name="Shan C."/>
            <person name="Zhang L."/>
            <person name="Zhou Y."/>
            <person name="Wang L."/>
            <person name="Guo W."/>
            <person name="Bai Y."/>
            <person name="Ruan J."/>
            <person name="Shangguan X."/>
            <person name="Mao Y."/>
            <person name="Jiang J."/>
            <person name="Zhu Y."/>
            <person name="Lei J."/>
            <person name="Kang H."/>
            <person name="Chen S."/>
            <person name="He X."/>
            <person name="Wang R."/>
            <person name="Wang Y."/>
            <person name="Chen J."/>
            <person name="Wang L."/>
            <person name="Yu S."/>
            <person name="Wang B."/>
            <person name="Wei J."/>
            <person name="Song S."/>
            <person name="Lu X."/>
            <person name="Gao Z."/>
            <person name="Gu W."/>
            <person name="Deng X."/>
            <person name="Ma D."/>
            <person name="Wang S."/>
            <person name="Liang W."/>
            <person name="Fang L."/>
            <person name="Cai C."/>
            <person name="Zhu X."/>
            <person name="Zhou B."/>
            <person name="Zhang Y."/>
            <person name="Chen Z."/>
            <person name="Xu S."/>
            <person name="Zhu R."/>
            <person name="Wang S."/>
            <person name="Zhang T."/>
            <person name="Zhao G."/>
        </authorList>
    </citation>
    <scope>NUCLEOTIDE SEQUENCE [LARGE SCALE GENOMIC DNA]</scope>
    <source>
        <strain evidence="18">cv. Xinhai21</strain>
        <tissue evidence="17">Leaf</tissue>
    </source>
</reference>
<dbReference type="GO" id="GO:0003735">
    <property type="term" value="F:structural constituent of ribosome"/>
    <property type="evidence" value="ECO:0007669"/>
    <property type="project" value="UniProtKB-UniRule"/>
</dbReference>
<dbReference type="FunFam" id="3.30.230.10:FF:000002">
    <property type="entry name" value="30S ribosomal protein S5"/>
    <property type="match status" value="1"/>
</dbReference>
<evidence type="ECO:0000256" key="14">
    <source>
        <dbReference type="RuleBase" id="RU003823"/>
    </source>
</evidence>
<dbReference type="EMBL" id="KZ665529">
    <property type="protein sequence ID" value="PPR99187.1"/>
    <property type="molecule type" value="Genomic_DNA"/>
</dbReference>
<sequence length="919" mass="101565">MNGQDSWCLVLKSIPTFKPKVAPTPSRALSVHLTSPRPSLYQTFVLTTNTTQEHIQSTLSSTLSDHPLHYNPLGSSSHCTFVMMENSYMPFLPTTSTATNTILRQPNMGCSQNSELSIYEPMNSKNFSSKPITTAPNSQFHHPTQFMAPYQSLRLPYRHPIEQTDHSLAYPFFLGQNGIEFGSIIASNGVQHGSCFMQTDGVSKAEERRMLDPYGSKAARIKRKLARQRSLSLQRNASSGATALVDKRRLNSSGADNDVNINNDTKRDLYMFCTPDNKRLRVLLRKELKNSDVGSLGRIVLPKREAELNLPTLCDKEGIQVVLKDVYSHQSWPLKYKFWSNNKSRMYVLENTADFVKQNGLGIGDFLTLYEDEGKNLVERVAAAEPSNNQPYDSQNNYMDMPFTGPLRDEEETCLELLIEQLKHTEHEESNDLMTLAMDATYSHGPPAADESQHFVSDANVELTATELQTSSTSLRAERVAAAEPSNNQPYDSQNIYTDMPFTGPLRDEEETCLELLIEQLKHTEHEESNDLMTLAMDATYSHGPPAADESQHFVSDANVEITATELQTSSTSLRGKARSVDEIQINFDDCYSGLDMLPDGIRIPRFPIHTFSSLLSMAITSAAAAVPALSSLAHRAPIPSISFLFPDSTRPFSLSRSFRSFSLTPQAKASDIEISFFDDLNPEDEAVAFDPPTPPEGFIPPPAFDDGPEETEDEVAAAYEELYGPAYSGVSVLGNDVYVMDSKVKKTSAFGKVTKEKVRDGFEERVVQVRRVTKVVKGGKQLHFRAIVVVGDKQGQVGVGVGKAKEVIAAVQKSAVNARRNLITIPMTKYLTFPHRSEGDYGAAKVMLRPAAPGTGVIAGGAVRIVLELAGVENALGKQLGSKNALNNARATVVAVQKMKQFQEVAQERGIPMEELWK</sequence>
<evidence type="ECO:0000256" key="2">
    <source>
        <dbReference type="ARBA" id="ARBA00008945"/>
    </source>
</evidence>
<evidence type="ECO:0000256" key="12">
    <source>
        <dbReference type="ARBA" id="ARBA00035347"/>
    </source>
</evidence>
<organism evidence="17 18">
    <name type="scientific">Gossypium barbadense</name>
    <name type="common">Sea Island cotton</name>
    <name type="synonym">Hibiscus barbadensis</name>
    <dbReference type="NCBI Taxonomy" id="3634"/>
    <lineage>
        <taxon>Eukaryota</taxon>
        <taxon>Viridiplantae</taxon>
        <taxon>Streptophyta</taxon>
        <taxon>Embryophyta</taxon>
        <taxon>Tracheophyta</taxon>
        <taxon>Spermatophyta</taxon>
        <taxon>Magnoliopsida</taxon>
        <taxon>eudicotyledons</taxon>
        <taxon>Gunneridae</taxon>
        <taxon>Pentapetalae</taxon>
        <taxon>rosids</taxon>
        <taxon>malvids</taxon>
        <taxon>Malvales</taxon>
        <taxon>Malvaceae</taxon>
        <taxon>Malvoideae</taxon>
        <taxon>Gossypium</taxon>
    </lineage>
</organism>
<dbReference type="Pfam" id="PF03719">
    <property type="entry name" value="Ribosomal_S5_C"/>
    <property type="match status" value="1"/>
</dbReference>
<dbReference type="InterPro" id="IPR044800">
    <property type="entry name" value="LEC2-like"/>
</dbReference>
<evidence type="ECO:0000259" key="16">
    <source>
        <dbReference type="PROSITE" id="PS50881"/>
    </source>
</evidence>
<dbReference type="PANTHER" id="PTHR31140">
    <property type="entry name" value="B3 DOMAIN-CONTAINING TRANSCRIPTION FACTOR ABI3"/>
    <property type="match status" value="1"/>
</dbReference>
<comment type="similarity">
    <text evidence="2 14">Belongs to the universal ribosomal protein uS5 family.</text>
</comment>
<dbReference type="PANTHER" id="PTHR31140:SF74">
    <property type="entry name" value="B3 DOMAIN-CONTAINING TRANSCRIPTION FACTOR LEC2"/>
    <property type="match status" value="1"/>
</dbReference>
<dbReference type="PROSITE" id="PS00585">
    <property type="entry name" value="RIBOSOMAL_S5"/>
    <property type="match status" value="1"/>
</dbReference>
<keyword evidence="7" id="KW-0238">DNA-binding</keyword>
<dbReference type="PROSITE" id="PS50881">
    <property type="entry name" value="S5_DSRBD"/>
    <property type="match status" value="1"/>
</dbReference>
<dbReference type="PROSITE" id="PS50863">
    <property type="entry name" value="B3"/>
    <property type="match status" value="1"/>
</dbReference>
<dbReference type="InterPro" id="IPR005712">
    <property type="entry name" value="Ribosomal_uS5_bac-type"/>
</dbReference>
<dbReference type="GO" id="GO:0006412">
    <property type="term" value="P:translation"/>
    <property type="evidence" value="ECO:0007669"/>
    <property type="project" value="InterPro"/>
</dbReference>
<dbReference type="InterPro" id="IPR014721">
    <property type="entry name" value="Ribsml_uS5_D2-typ_fold_subgr"/>
</dbReference>
<keyword evidence="4" id="KW-0694">RNA-binding</keyword>
<keyword evidence="10 13" id="KW-0687">Ribonucleoprotein</keyword>
<evidence type="ECO:0000256" key="8">
    <source>
        <dbReference type="ARBA" id="ARBA00023163"/>
    </source>
</evidence>
<keyword evidence="9" id="KW-0539">Nucleus</keyword>
<evidence type="ECO:0000256" key="13">
    <source>
        <dbReference type="PROSITE-ProRule" id="PRU00268"/>
    </source>
</evidence>
<dbReference type="Proteomes" id="UP000239757">
    <property type="component" value="Unassembled WGS sequence"/>
</dbReference>
<dbReference type="SMART" id="SM01019">
    <property type="entry name" value="B3"/>
    <property type="match status" value="1"/>
</dbReference>
<dbReference type="GO" id="GO:0003677">
    <property type="term" value="F:DNA binding"/>
    <property type="evidence" value="ECO:0007669"/>
    <property type="project" value="UniProtKB-KW"/>
</dbReference>
<dbReference type="InterPro" id="IPR013810">
    <property type="entry name" value="Ribosomal_uS5_N"/>
</dbReference>
<proteinExistence type="inferred from homology"/>
<dbReference type="NCBIfam" id="TIGR01021">
    <property type="entry name" value="rpsE_bact"/>
    <property type="match status" value="1"/>
</dbReference>
<evidence type="ECO:0000256" key="7">
    <source>
        <dbReference type="ARBA" id="ARBA00023125"/>
    </source>
</evidence>
<evidence type="ECO:0000313" key="17">
    <source>
        <dbReference type="EMBL" id="PPR99187.1"/>
    </source>
</evidence>
<dbReference type="InterPro" id="IPR003340">
    <property type="entry name" value="B3_DNA-bd"/>
</dbReference>
<keyword evidence="8" id="KW-0804">Transcription</keyword>
<evidence type="ECO:0000256" key="9">
    <source>
        <dbReference type="ARBA" id="ARBA00023242"/>
    </source>
</evidence>
<accession>A0A2P5X772</accession>
<dbReference type="FunFam" id="3.30.160.20:FF:000001">
    <property type="entry name" value="30S ribosomal protein S5"/>
    <property type="match status" value="1"/>
</dbReference>
<dbReference type="SUPFAM" id="SSF54768">
    <property type="entry name" value="dsRNA-binding domain-like"/>
    <property type="match status" value="1"/>
</dbReference>
<dbReference type="GO" id="GO:0005634">
    <property type="term" value="C:nucleus"/>
    <property type="evidence" value="ECO:0007669"/>
    <property type="project" value="UniProtKB-SubCell"/>
</dbReference>
<dbReference type="InterPro" id="IPR018192">
    <property type="entry name" value="Ribosomal_uS5_N_CS"/>
</dbReference>
<keyword evidence="5 13" id="KW-0689">Ribosomal protein</keyword>
<evidence type="ECO:0000259" key="15">
    <source>
        <dbReference type="PROSITE" id="PS50863"/>
    </source>
</evidence>
<dbReference type="GO" id="GO:0005737">
    <property type="term" value="C:cytoplasm"/>
    <property type="evidence" value="ECO:0007669"/>
    <property type="project" value="UniProtKB-ARBA"/>
</dbReference>
<evidence type="ECO:0000256" key="5">
    <source>
        <dbReference type="ARBA" id="ARBA00022980"/>
    </source>
</evidence>
<dbReference type="GO" id="GO:0015935">
    <property type="term" value="C:small ribosomal subunit"/>
    <property type="evidence" value="ECO:0007669"/>
    <property type="project" value="InterPro"/>
</dbReference>
<dbReference type="Gene3D" id="2.40.330.10">
    <property type="entry name" value="DNA-binding pseudobarrel domain"/>
    <property type="match status" value="1"/>
</dbReference>
<feature type="domain" description="S5 DRBM" evidence="16">
    <location>
        <begin position="763"/>
        <end position="826"/>
    </location>
</feature>
<dbReference type="Gene3D" id="3.30.230.10">
    <property type="match status" value="1"/>
</dbReference>
<dbReference type="GO" id="GO:0042254">
    <property type="term" value="P:ribosome biogenesis"/>
    <property type="evidence" value="ECO:0007669"/>
    <property type="project" value="UniProtKB-ARBA"/>
</dbReference>
<name>A0A2P5X772_GOSBA</name>
<keyword evidence="3" id="KW-0699">rRNA-binding</keyword>
<evidence type="ECO:0000256" key="4">
    <source>
        <dbReference type="ARBA" id="ARBA00022884"/>
    </source>
</evidence>
<dbReference type="InterPro" id="IPR015300">
    <property type="entry name" value="DNA-bd_pseudobarrel_sf"/>
</dbReference>
<gene>
    <name evidence="17" type="ORF">GOBAR_AA21472</name>
</gene>
<dbReference type="GO" id="GO:0003700">
    <property type="term" value="F:DNA-binding transcription factor activity"/>
    <property type="evidence" value="ECO:0007669"/>
    <property type="project" value="InterPro"/>
</dbReference>
<evidence type="ECO:0000256" key="6">
    <source>
        <dbReference type="ARBA" id="ARBA00023015"/>
    </source>
</evidence>
<dbReference type="Pfam" id="PF02362">
    <property type="entry name" value="B3"/>
    <property type="match status" value="1"/>
</dbReference>
<keyword evidence="6" id="KW-0805">Transcription regulation</keyword>